<reference evidence="1" key="3">
    <citation type="journal article" date="2017" name="Nature">
        <title>Genome sequence of the progenitor of the wheat D genome Aegilops tauschii.</title>
        <authorList>
            <person name="Luo M.C."/>
            <person name="Gu Y.Q."/>
            <person name="Puiu D."/>
            <person name="Wang H."/>
            <person name="Twardziok S.O."/>
            <person name="Deal K.R."/>
            <person name="Huo N."/>
            <person name="Zhu T."/>
            <person name="Wang L."/>
            <person name="Wang Y."/>
            <person name="McGuire P.E."/>
            <person name="Liu S."/>
            <person name="Long H."/>
            <person name="Ramasamy R.K."/>
            <person name="Rodriguez J.C."/>
            <person name="Van S.L."/>
            <person name="Yuan L."/>
            <person name="Wang Z."/>
            <person name="Xia Z."/>
            <person name="Xiao L."/>
            <person name="Anderson O.D."/>
            <person name="Ouyang S."/>
            <person name="Liang Y."/>
            <person name="Zimin A.V."/>
            <person name="Pertea G."/>
            <person name="Qi P."/>
            <person name="Bennetzen J.L."/>
            <person name="Dai X."/>
            <person name="Dawson M.W."/>
            <person name="Muller H.G."/>
            <person name="Kugler K."/>
            <person name="Rivarola-Duarte L."/>
            <person name="Spannagl M."/>
            <person name="Mayer K.F.X."/>
            <person name="Lu F.H."/>
            <person name="Bevan M.W."/>
            <person name="Leroy P."/>
            <person name="Li P."/>
            <person name="You F.M."/>
            <person name="Sun Q."/>
            <person name="Liu Z."/>
            <person name="Lyons E."/>
            <person name="Wicker T."/>
            <person name="Salzberg S.L."/>
            <person name="Devos K.M."/>
            <person name="Dvorak J."/>
        </authorList>
    </citation>
    <scope>NUCLEOTIDE SEQUENCE [LARGE SCALE GENOMIC DNA]</scope>
    <source>
        <strain evidence="1">cv. AL8/78</strain>
    </source>
</reference>
<reference evidence="2" key="1">
    <citation type="journal article" date="2014" name="Science">
        <title>Ancient hybridizations among the ancestral genomes of bread wheat.</title>
        <authorList>
            <consortium name="International Wheat Genome Sequencing Consortium,"/>
            <person name="Marcussen T."/>
            <person name="Sandve S.R."/>
            <person name="Heier L."/>
            <person name="Spannagl M."/>
            <person name="Pfeifer M."/>
            <person name="Jakobsen K.S."/>
            <person name="Wulff B.B."/>
            <person name="Steuernagel B."/>
            <person name="Mayer K.F."/>
            <person name="Olsen O.A."/>
        </authorList>
    </citation>
    <scope>NUCLEOTIDE SEQUENCE [LARGE SCALE GENOMIC DNA]</scope>
    <source>
        <strain evidence="2">cv. AL8/78</strain>
    </source>
</reference>
<name>A0A453NDZ5_AEGTS</name>
<dbReference type="EnsemblPlants" id="AET6Gv20337400.25">
    <property type="protein sequence ID" value="AET6Gv20337400.25"/>
    <property type="gene ID" value="AET6Gv20337400"/>
</dbReference>
<dbReference type="Proteomes" id="UP000015105">
    <property type="component" value="Chromosome 6D"/>
</dbReference>
<organism evidence="1 2">
    <name type="scientific">Aegilops tauschii subsp. strangulata</name>
    <name type="common">Goatgrass</name>
    <dbReference type="NCBI Taxonomy" id="200361"/>
    <lineage>
        <taxon>Eukaryota</taxon>
        <taxon>Viridiplantae</taxon>
        <taxon>Streptophyta</taxon>
        <taxon>Embryophyta</taxon>
        <taxon>Tracheophyta</taxon>
        <taxon>Spermatophyta</taxon>
        <taxon>Magnoliopsida</taxon>
        <taxon>Liliopsida</taxon>
        <taxon>Poales</taxon>
        <taxon>Poaceae</taxon>
        <taxon>BOP clade</taxon>
        <taxon>Pooideae</taxon>
        <taxon>Triticodae</taxon>
        <taxon>Triticeae</taxon>
        <taxon>Triticinae</taxon>
        <taxon>Aegilops</taxon>
    </lineage>
</organism>
<dbReference type="Gramene" id="AET6Gv20337400.25">
    <property type="protein sequence ID" value="AET6Gv20337400.25"/>
    <property type="gene ID" value="AET6Gv20337400"/>
</dbReference>
<protein>
    <submittedName>
        <fullName evidence="1">Uncharacterized protein</fullName>
    </submittedName>
</protein>
<accession>A0A453NDZ5</accession>
<reference evidence="1" key="5">
    <citation type="journal article" date="2021" name="G3 (Bethesda)">
        <title>Aegilops tauschii genome assembly Aet v5.0 features greater sequence contiguity and improved annotation.</title>
        <authorList>
            <person name="Wang L."/>
            <person name="Zhu T."/>
            <person name="Rodriguez J.C."/>
            <person name="Deal K.R."/>
            <person name="Dubcovsky J."/>
            <person name="McGuire P.E."/>
            <person name="Lux T."/>
            <person name="Spannagl M."/>
            <person name="Mayer K.F.X."/>
            <person name="Baldrich P."/>
            <person name="Meyers B.C."/>
            <person name="Huo N."/>
            <person name="Gu Y.Q."/>
            <person name="Zhou H."/>
            <person name="Devos K.M."/>
            <person name="Bennetzen J.L."/>
            <person name="Unver T."/>
            <person name="Budak H."/>
            <person name="Gulick P.J."/>
            <person name="Galiba G."/>
            <person name="Kalapos B."/>
            <person name="Nelson D.R."/>
            <person name="Li P."/>
            <person name="You F.M."/>
            <person name="Luo M.C."/>
            <person name="Dvorak J."/>
        </authorList>
    </citation>
    <scope>NUCLEOTIDE SEQUENCE [LARGE SCALE GENOMIC DNA]</scope>
    <source>
        <strain evidence="1">cv. AL8/78</strain>
    </source>
</reference>
<keyword evidence="2" id="KW-1185">Reference proteome</keyword>
<evidence type="ECO:0000313" key="1">
    <source>
        <dbReference type="EnsemblPlants" id="AET6Gv20337400.25"/>
    </source>
</evidence>
<proteinExistence type="predicted"/>
<reference evidence="2" key="2">
    <citation type="journal article" date="2017" name="Nat. Plants">
        <title>The Aegilops tauschii genome reveals multiple impacts of transposons.</title>
        <authorList>
            <person name="Zhao G."/>
            <person name="Zou C."/>
            <person name="Li K."/>
            <person name="Wang K."/>
            <person name="Li T."/>
            <person name="Gao L."/>
            <person name="Zhang X."/>
            <person name="Wang H."/>
            <person name="Yang Z."/>
            <person name="Liu X."/>
            <person name="Jiang W."/>
            <person name="Mao L."/>
            <person name="Kong X."/>
            <person name="Jiao Y."/>
            <person name="Jia J."/>
        </authorList>
    </citation>
    <scope>NUCLEOTIDE SEQUENCE [LARGE SCALE GENOMIC DNA]</scope>
    <source>
        <strain evidence="2">cv. AL8/78</strain>
    </source>
</reference>
<reference evidence="1" key="4">
    <citation type="submission" date="2019-03" db="UniProtKB">
        <authorList>
            <consortium name="EnsemblPlants"/>
        </authorList>
    </citation>
    <scope>IDENTIFICATION</scope>
</reference>
<evidence type="ECO:0000313" key="2">
    <source>
        <dbReference type="Proteomes" id="UP000015105"/>
    </source>
</evidence>
<dbReference type="AlphaFoldDB" id="A0A453NDZ5"/>
<sequence length="42" mass="4628">MSYFQHGLNHKYMIALYFVGVKAASGAGGKFTLHLHNSISQC</sequence>